<dbReference type="AlphaFoldDB" id="A0A3B0WGI3"/>
<dbReference type="SUPFAM" id="SSF52540">
    <property type="entry name" value="P-loop containing nucleoside triphosphate hydrolases"/>
    <property type="match status" value="1"/>
</dbReference>
<dbReference type="GO" id="GO:0016887">
    <property type="term" value="F:ATP hydrolysis activity"/>
    <property type="evidence" value="ECO:0007669"/>
    <property type="project" value="InterPro"/>
</dbReference>
<sequence>MFAQFTVGNFRSIKEPISLSLTATKLKSRYQEINDNNVFTASKNIDLVKSAVIYGANASGKSNLIQALSFMRHFVINSSRESLASDPIEVEPFALGDQWENKPSFFEIMFFLNGKLYRYGFEADEHKIYNEWLFQTVRRESKIFIRESGKSKIDMTDSFRRTEGRNLDELTRPNALFLSVLAQWNSTLAQTILEWFKQIGIISGIYDIGYKQFTLEQFQKDKLIQQDIINFMQEMDLDIRDIVATETDIAEMKLPSKMPEELQSFLMKNGSTLTTIAIFHERFDDEGESIGHVEFDLDDHESAGTQKMFALSGPLFHTLRNGEVLVIDELDARLHPLITKSIIQLFNSNKTNPKNAQLIFATHDTNHLSNRLFRRDQIWFMEKDKFAATDLYSLSDFKIRNDASYEADYIAGKYGAIPFVGASQNLIHFDDEVVAHEVMRS</sequence>
<protein>
    <submittedName>
        <fullName evidence="2">Abortive infection protein, putative</fullName>
    </submittedName>
</protein>
<proteinExistence type="predicted"/>
<dbReference type="InterPro" id="IPR003959">
    <property type="entry name" value="ATPase_AAA_core"/>
</dbReference>
<dbReference type="Pfam" id="PF13304">
    <property type="entry name" value="AAA_21"/>
    <property type="match status" value="1"/>
</dbReference>
<dbReference type="EMBL" id="UOEU01000941">
    <property type="protein sequence ID" value="VAW42704.1"/>
    <property type="molecule type" value="Genomic_DNA"/>
</dbReference>
<reference evidence="2" key="1">
    <citation type="submission" date="2018-06" db="EMBL/GenBank/DDBJ databases">
        <authorList>
            <person name="Zhirakovskaya E."/>
        </authorList>
    </citation>
    <scope>NUCLEOTIDE SEQUENCE</scope>
</reference>
<evidence type="ECO:0000313" key="2">
    <source>
        <dbReference type="EMBL" id="VAW42704.1"/>
    </source>
</evidence>
<accession>A0A3B0WGI3</accession>
<evidence type="ECO:0000259" key="1">
    <source>
        <dbReference type="Pfam" id="PF13304"/>
    </source>
</evidence>
<organism evidence="2">
    <name type="scientific">hydrothermal vent metagenome</name>
    <dbReference type="NCBI Taxonomy" id="652676"/>
    <lineage>
        <taxon>unclassified sequences</taxon>
        <taxon>metagenomes</taxon>
        <taxon>ecological metagenomes</taxon>
    </lineage>
</organism>
<dbReference type="PANTHER" id="PTHR40396">
    <property type="entry name" value="ATPASE-LIKE PROTEIN"/>
    <property type="match status" value="1"/>
</dbReference>
<dbReference type="GO" id="GO:0005524">
    <property type="term" value="F:ATP binding"/>
    <property type="evidence" value="ECO:0007669"/>
    <property type="project" value="InterPro"/>
</dbReference>
<name>A0A3B0WGI3_9ZZZZ</name>
<dbReference type="InterPro" id="IPR027417">
    <property type="entry name" value="P-loop_NTPase"/>
</dbReference>
<feature type="domain" description="ATPase AAA-type core" evidence="1">
    <location>
        <begin position="51"/>
        <end position="366"/>
    </location>
</feature>
<dbReference type="Gene3D" id="3.40.50.300">
    <property type="entry name" value="P-loop containing nucleotide triphosphate hydrolases"/>
    <property type="match status" value="1"/>
</dbReference>
<dbReference type="PANTHER" id="PTHR40396:SF1">
    <property type="entry name" value="ATPASE AAA-TYPE CORE DOMAIN-CONTAINING PROTEIN"/>
    <property type="match status" value="1"/>
</dbReference>
<gene>
    <name evidence="2" type="ORF">MNBD_CHLOROFLEXI01-291</name>
</gene>